<dbReference type="SUPFAM" id="SSF51905">
    <property type="entry name" value="FAD/NAD(P)-binding domain"/>
    <property type="match status" value="1"/>
</dbReference>
<sequence>MQRTDIAKIISSDPGLPRENPTASYWQKDPHPLANVQSAPLPETTDIAVVGSGITGASVTKTLLEQHGSCKVTVLEARTLCSGATGRNGGQLAINAAQIYVKLKETVGAEMAGKIVRFNIETLCRLREVAAELDAVEYVELTDVVKLRCYADEHSFDHVKRGIAELEADHPDLKGIYEILTPETCEREHGVFGVVGGVLHPAGTIWPYRLVTRLFEVLANRFPSRLVIETGTPVAAVSFDPATDERYPYSLRTPRGEVRAAQVAYCTNGYTGHLLPSMLGALYPLKGTMTVQDMVPGYKNKGDSTSWAIHYEPYNDEKDGTFADGLIYGMQNVKTGTLFFGGEKSSMVDMLTADDTAVSSSSVAYLQESVRSLFGHSTERNKADSSVVSTWSGIMCFSSDGMPVVGRLPSSITHREGQGEWICAAYCGYGMPSAWLAGESLAQMIMGYPPQDALPEAYLITQERLESRMSTEKSIERVLEE</sequence>
<evidence type="ECO:0000313" key="2">
    <source>
        <dbReference type="EMBL" id="OJJ59224.1"/>
    </source>
</evidence>
<proteinExistence type="predicted"/>
<evidence type="ECO:0000313" key="3">
    <source>
        <dbReference type="Proteomes" id="UP000184356"/>
    </source>
</evidence>
<gene>
    <name evidence="2" type="ORF">ASPSYDRAFT_31836</name>
</gene>
<reference evidence="3" key="1">
    <citation type="journal article" date="2017" name="Genome Biol.">
        <title>Comparative genomics reveals high biological diversity and specific adaptations in the industrially and medically important fungal genus Aspergillus.</title>
        <authorList>
            <person name="de Vries R.P."/>
            <person name="Riley R."/>
            <person name="Wiebenga A."/>
            <person name="Aguilar-Osorio G."/>
            <person name="Amillis S."/>
            <person name="Uchima C.A."/>
            <person name="Anderluh G."/>
            <person name="Asadollahi M."/>
            <person name="Askin M."/>
            <person name="Barry K."/>
            <person name="Battaglia E."/>
            <person name="Bayram O."/>
            <person name="Benocci T."/>
            <person name="Braus-Stromeyer S.A."/>
            <person name="Caldana C."/>
            <person name="Canovas D."/>
            <person name="Cerqueira G.C."/>
            <person name="Chen F."/>
            <person name="Chen W."/>
            <person name="Choi C."/>
            <person name="Clum A."/>
            <person name="Dos Santos R.A."/>
            <person name="Damasio A.R."/>
            <person name="Diallinas G."/>
            <person name="Emri T."/>
            <person name="Fekete E."/>
            <person name="Flipphi M."/>
            <person name="Freyberg S."/>
            <person name="Gallo A."/>
            <person name="Gournas C."/>
            <person name="Habgood R."/>
            <person name="Hainaut M."/>
            <person name="Harispe M.L."/>
            <person name="Henrissat B."/>
            <person name="Hilden K.S."/>
            <person name="Hope R."/>
            <person name="Hossain A."/>
            <person name="Karabika E."/>
            <person name="Karaffa L."/>
            <person name="Karanyi Z."/>
            <person name="Krasevec N."/>
            <person name="Kuo A."/>
            <person name="Kusch H."/>
            <person name="LaButti K."/>
            <person name="Lagendijk E.L."/>
            <person name="Lapidus A."/>
            <person name="Levasseur A."/>
            <person name="Lindquist E."/>
            <person name="Lipzen A."/>
            <person name="Logrieco A.F."/>
            <person name="MacCabe A."/>
            <person name="Maekelae M.R."/>
            <person name="Malavazi I."/>
            <person name="Melin P."/>
            <person name="Meyer V."/>
            <person name="Mielnichuk N."/>
            <person name="Miskei M."/>
            <person name="Molnar A.P."/>
            <person name="Mule G."/>
            <person name="Ngan C.Y."/>
            <person name="Orejas M."/>
            <person name="Orosz E."/>
            <person name="Ouedraogo J.P."/>
            <person name="Overkamp K.M."/>
            <person name="Park H.-S."/>
            <person name="Perrone G."/>
            <person name="Piumi F."/>
            <person name="Punt P.J."/>
            <person name="Ram A.F."/>
            <person name="Ramon A."/>
            <person name="Rauscher S."/>
            <person name="Record E."/>
            <person name="Riano-Pachon D.M."/>
            <person name="Robert V."/>
            <person name="Roehrig J."/>
            <person name="Ruller R."/>
            <person name="Salamov A."/>
            <person name="Salih N.S."/>
            <person name="Samson R.A."/>
            <person name="Sandor E."/>
            <person name="Sanguinetti M."/>
            <person name="Schuetze T."/>
            <person name="Sepcic K."/>
            <person name="Shelest E."/>
            <person name="Sherlock G."/>
            <person name="Sophianopoulou V."/>
            <person name="Squina F.M."/>
            <person name="Sun H."/>
            <person name="Susca A."/>
            <person name="Todd R.B."/>
            <person name="Tsang A."/>
            <person name="Unkles S.E."/>
            <person name="van de Wiele N."/>
            <person name="van Rossen-Uffink D."/>
            <person name="Oliveira J.V."/>
            <person name="Vesth T.C."/>
            <person name="Visser J."/>
            <person name="Yu J.-H."/>
            <person name="Zhou M."/>
            <person name="Andersen M.R."/>
            <person name="Archer D.B."/>
            <person name="Baker S.E."/>
            <person name="Benoit I."/>
            <person name="Brakhage A.A."/>
            <person name="Braus G.H."/>
            <person name="Fischer R."/>
            <person name="Frisvad J.C."/>
            <person name="Goldman G.H."/>
            <person name="Houbraken J."/>
            <person name="Oakley B."/>
            <person name="Pocsi I."/>
            <person name="Scazzocchio C."/>
            <person name="Seiboth B."/>
            <person name="vanKuyk P.A."/>
            <person name="Wortman J."/>
            <person name="Dyer P.S."/>
            <person name="Grigoriev I.V."/>
        </authorList>
    </citation>
    <scope>NUCLEOTIDE SEQUENCE [LARGE SCALE GENOMIC DNA]</scope>
    <source>
        <strain evidence="3">CBS 593.65</strain>
    </source>
</reference>
<dbReference type="VEuPathDB" id="FungiDB:ASPSYDRAFT_31836"/>
<dbReference type="Pfam" id="PF01266">
    <property type="entry name" value="DAO"/>
    <property type="match status" value="1"/>
</dbReference>
<dbReference type="RefSeq" id="XP_040703030.1">
    <property type="nucleotide sequence ID" value="XM_040844916.1"/>
</dbReference>
<keyword evidence="3" id="KW-1185">Reference proteome</keyword>
<dbReference type="EMBL" id="KV878586">
    <property type="protein sequence ID" value="OJJ59224.1"/>
    <property type="molecule type" value="Genomic_DNA"/>
</dbReference>
<dbReference type="PANTHER" id="PTHR13847">
    <property type="entry name" value="SARCOSINE DEHYDROGENASE-RELATED"/>
    <property type="match status" value="1"/>
</dbReference>
<dbReference type="Gene3D" id="3.50.50.60">
    <property type="entry name" value="FAD/NAD(P)-binding domain"/>
    <property type="match status" value="1"/>
</dbReference>
<dbReference type="PANTHER" id="PTHR13847:SF213">
    <property type="entry name" value="DEPENDENT OXIDOREDUCTASE, PUTATIVE-RELATED"/>
    <property type="match status" value="1"/>
</dbReference>
<dbReference type="STRING" id="1036612.A0A1L9TIG3"/>
<dbReference type="InterPro" id="IPR006076">
    <property type="entry name" value="FAD-dep_OxRdtase"/>
</dbReference>
<dbReference type="GeneID" id="63760989"/>
<protein>
    <recommendedName>
        <fullName evidence="1">FAD dependent oxidoreductase domain-containing protein</fullName>
    </recommendedName>
</protein>
<feature type="domain" description="FAD dependent oxidoreductase" evidence="1">
    <location>
        <begin position="46"/>
        <end position="444"/>
    </location>
</feature>
<accession>A0A1L9TIG3</accession>
<evidence type="ECO:0000259" key="1">
    <source>
        <dbReference type="Pfam" id="PF01266"/>
    </source>
</evidence>
<name>A0A1L9TIG3_9EURO</name>
<organism evidence="2 3">
    <name type="scientific">Aspergillus sydowii CBS 593.65</name>
    <dbReference type="NCBI Taxonomy" id="1036612"/>
    <lineage>
        <taxon>Eukaryota</taxon>
        <taxon>Fungi</taxon>
        <taxon>Dikarya</taxon>
        <taxon>Ascomycota</taxon>
        <taxon>Pezizomycotina</taxon>
        <taxon>Eurotiomycetes</taxon>
        <taxon>Eurotiomycetidae</taxon>
        <taxon>Eurotiales</taxon>
        <taxon>Aspergillaceae</taxon>
        <taxon>Aspergillus</taxon>
        <taxon>Aspergillus subgen. Nidulantes</taxon>
    </lineage>
</organism>
<dbReference type="InterPro" id="IPR036188">
    <property type="entry name" value="FAD/NAD-bd_sf"/>
</dbReference>
<dbReference type="Proteomes" id="UP000184356">
    <property type="component" value="Unassembled WGS sequence"/>
</dbReference>
<dbReference type="OrthoDB" id="512662at2759"/>
<dbReference type="Gene3D" id="3.30.9.10">
    <property type="entry name" value="D-Amino Acid Oxidase, subunit A, domain 2"/>
    <property type="match status" value="1"/>
</dbReference>
<dbReference type="AlphaFoldDB" id="A0A1L9TIG3"/>
<dbReference type="GO" id="GO:0005737">
    <property type="term" value="C:cytoplasm"/>
    <property type="evidence" value="ECO:0007669"/>
    <property type="project" value="TreeGrafter"/>
</dbReference>